<feature type="region of interest" description="Disordered" evidence="1">
    <location>
        <begin position="1"/>
        <end position="34"/>
    </location>
</feature>
<feature type="region of interest" description="Disordered" evidence="1">
    <location>
        <begin position="435"/>
        <end position="458"/>
    </location>
</feature>
<dbReference type="Proteomes" id="UP000597444">
    <property type="component" value="Unassembled WGS sequence"/>
</dbReference>
<feature type="region of interest" description="Disordered" evidence="1">
    <location>
        <begin position="376"/>
        <end position="420"/>
    </location>
</feature>
<feature type="compositionally biased region" description="Polar residues" evidence="1">
    <location>
        <begin position="406"/>
        <end position="420"/>
    </location>
</feature>
<proteinExistence type="predicted"/>
<sequence length="737" mass="83084">MKAGTISVDTGKHTLHPLNLQQRRKERTSTQEQGQYKDEVLLPGSCPEGVSLEQVPAETRHLLEVALPEEGSRLLAHLLRYATCTPQHTLPATWAARIEKMSDEPRALVVVRSLKALAHSEDSPCGPDRYHHLTLACEALGILTRQVHRCGAAYCTVLSVALHPTYALPPAIIQTCQQMEQRYANPRVQRLLISVRMRVQAQISSSTQSSSPAIQPLLFHMEQLVQHYEQQAVPQAPLVHLIHQMLRLVLENTYFPAPTEQDMHLSQSLFQQQSASSDSFVQKPGSNPASMQIPAPAHMQALNQENSFEPSESRNLPERDTYLSAGMPTARKRNRFLPSQSRNLSSSVSINDSFFQERFYENKAATFIDRIVPGTSELSSVQPSPLPSRPTSARRRTASSAHPTSNEAEFTASQLGQQHFSQSEYQEAVLNQYPAPEGQHTSHSRNMRHSRRASTPERAVFATQDTMQKGAYEHPAQSPHTWQQVAQSSHTQAQSSFEQEEAYRDSRNHTQIRREAALYARLLDGHARWMGKLVQCVQQYPANIRRLAFIDTLSRLYGPDGRGRPNRPGAWFCYTCERLTHEEVPLPDEVYQWAATELDEEQIASAIQSGQLFPRTEELQSPIWPGTGQQQAPEDERAGFILEEADHWAGSAMPPSQEPMDRAMAEQLAARVSQDVASDSDPSQVEILESRYLGIWQVLLIWKQGVEVLLDTEEQWVSYFKRVQDTAALMKLMNYRG</sequence>
<comment type="caution">
    <text evidence="2">The sequence shown here is derived from an EMBL/GenBank/DDBJ whole genome shotgun (WGS) entry which is preliminary data.</text>
</comment>
<evidence type="ECO:0000313" key="2">
    <source>
        <dbReference type="EMBL" id="GHO96517.1"/>
    </source>
</evidence>
<keyword evidence="3" id="KW-1185">Reference proteome</keyword>
<organism evidence="2 3">
    <name type="scientific">Reticulibacter mediterranei</name>
    <dbReference type="NCBI Taxonomy" id="2778369"/>
    <lineage>
        <taxon>Bacteria</taxon>
        <taxon>Bacillati</taxon>
        <taxon>Chloroflexota</taxon>
        <taxon>Ktedonobacteria</taxon>
        <taxon>Ktedonobacterales</taxon>
        <taxon>Reticulibacteraceae</taxon>
        <taxon>Reticulibacter</taxon>
    </lineage>
</organism>
<feature type="region of interest" description="Disordered" evidence="1">
    <location>
        <begin position="325"/>
        <end position="345"/>
    </location>
</feature>
<evidence type="ECO:0000256" key="1">
    <source>
        <dbReference type="SAM" id="MobiDB-lite"/>
    </source>
</evidence>
<dbReference type="EMBL" id="BNJK01000001">
    <property type="protein sequence ID" value="GHO96517.1"/>
    <property type="molecule type" value="Genomic_DNA"/>
</dbReference>
<accession>A0A8J3N303</accession>
<reference evidence="2" key="1">
    <citation type="submission" date="2020-10" db="EMBL/GenBank/DDBJ databases">
        <title>Taxonomic study of unclassified bacteria belonging to the class Ktedonobacteria.</title>
        <authorList>
            <person name="Yabe S."/>
            <person name="Wang C.M."/>
            <person name="Zheng Y."/>
            <person name="Sakai Y."/>
            <person name="Cavaletti L."/>
            <person name="Monciardini P."/>
            <person name="Donadio S."/>
        </authorList>
    </citation>
    <scope>NUCLEOTIDE SEQUENCE</scope>
    <source>
        <strain evidence="2">ID150040</strain>
    </source>
</reference>
<dbReference type="AlphaFoldDB" id="A0A8J3N303"/>
<feature type="compositionally biased region" description="Basic residues" evidence="1">
    <location>
        <begin position="442"/>
        <end position="452"/>
    </location>
</feature>
<name>A0A8J3N303_9CHLR</name>
<evidence type="ECO:0000313" key="3">
    <source>
        <dbReference type="Proteomes" id="UP000597444"/>
    </source>
</evidence>
<protein>
    <submittedName>
        <fullName evidence="2">Uncharacterized protein</fullName>
    </submittedName>
</protein>
<gene>
    <name evidence="2" type="ORF">KSF_065650</name>
</gene>
<dbReference type="RefSeq" id="WP_220207137.1">
    <property type="nucleotide sequence ID" value="NZ_BNJK01000001.1"/>
</dbReference>
<feature type="region of interest" description="Disordered" evidence="1">
    <location>
        <begin position="471"/>
        <end position="493"/>
    </location>
</feature>
<feature type="compositionally biased region" description="Polar residues" evidence="1">
    <location>
        <begin position="478"/>
        <end position="493"/>
    </location>
</feature>